<dbReference type="GO" id="GO:0000472">
    <property type="term" value="P:endonucleolytic cleavage to generate mature 5'-end of SSU-rRNA from (SSU-rRNA, 5.8S rRNA, LSU-rRNA)"/>
    <property type="evidence" value="ECO:0007669"/>
    <property type="project" value="TreeGrafter"/>
</dbReference>
<name>A0A8X6P522_NEPPI</name>
<feature type="region of interest" description="Disordered" evidence="3">
    <location>
        <begin position="163"/>
        <end position="192"/>
    </location>
</feature>
<organism evidence="4 5">
    <name type="scientific">Nephila pilipes</name>
    <name type="common">Giant wood spider</name>
    <name type="synonym">Nephila maculata</name>
    <dbReference type="NCBI Taxonomy" id="299642"/>
    <lineage>
        <taxon>Eukaryota</taxon>
        <taxon>Metazoa</taxon>
        <taxon>Ecdysozoa</taxon>
        <taxon>Arthropoda</taxon>
        <taxon>Chelicerata</taxon>
        <taxon>Arachnida</taxon>
        <taxon>Araneae</taxon>
        <taxon>Araneomorphae</taxon>
        <taxon>Entelegynae</taxon>
        <taxon>Araneoidea</taxon>
        <taxon>Nephilidae</taxon>
        <taxon>Nephila</taxon>
    </lineage>
</organism>
<dbReference type="PANTHER" id="PTHR13102">
    <property type="entry name" value="NUCLEOLAR PROTEIN 9"/>
    <property type="match status" value="1"/>
</dbReference>
<dbReference type="GO" id="GO:0003723">
    <property type="term" value="F:RNA binding"/>
    <property type="evidence" value="ECO:0007669"/>
    <property type="project" value="InterPro"/>
</dbReference>
<dbReference type="OrthoDB" id="6424912at2759"/>
<gene>
    <name evidence="4" type="primary">NOP9</name>
    <name evidence="4" type="ORF">NPIL_56701</name>
</gene>
<dbReference type="InterPro" id="IPR011989">
    <property type="entry name" value="ARM-like"/>
</dbReference>
<proteinExistence type="predicted"/>
<dbReference type="GO" id="GO:0030686">
    <property type="term" value="C:90S preribosome"/>
    <property type="evidence" value="ECO:0007669"/>
    <property type="project" value="TreeGrafter"/>
</dbReference>
<sequence length="817" mass="93721">MASLLNPRFKNLHFQDKALLSTWIKKLNNKIREEDESSDSDGAKTLLDNRSMIHLCSSKLAKRLQLQKENVNLSVSCLSGLSTTVKSATLLVSSKSCICSVKTNLKLLECTAVVAFFLNRFIDMMEDQKHFYEDRKGRFNFKKGKRKFETECDDFEQIVDRTPVKQRKTYRGKPHPHEGKNRVSSNVKDTENYSYSSEKHRNMRYSDNKTDASQNHGNMRYYNKKSYSSNKIRDNAFQHDKHKNTIAFDKEEKDENLSELMLYYEKILKTFKDSVSNEDAEIFVSNVLRESKGYEVKLSAQNLSRGIELLLSYNKDPAVFRQFMDAFALEKEEVCTNAAISHITQLLLNIALQNIQNWSSALESAEDNPDKENVSYFMSWISDFGEFIIKNFESCLQNPYACHVACSEIRALGGDTSSYTDFTSKNSVNQKKHFRNEYLGEESSKTDQYSVPVVLEDVPKLFTSLLKKIYKAFLNIEDIMVYVTNSSSAVVIETLLCILKKRLPKGCKRFISSFATKMFSDRSHNNIPKPFLHRNCSFVVEKMFAAADEELQLSLWNDYIADSLESLVTHSIGNYIIQRLFDVVESKEQFELMNQKIGSMFEIVRNSGHYGIFISIAGACNRLKVQQNQFMKFIMQCHQCADPVEKQIQLVPCLLDFKVCNQPEISICIQGSLLVQAILKFQKPIKVVNSILNMKPQDLAFLASHVHGCHVLNAFFGSNSVGEKSKGQLIQSLKPCIIDIASDYNGSLTLARIWMLLSQKQKEVMANILAQVEERVNANRNGSVLLKKFKIFLFKKNVEKWREIQKDFSCTNTKKKS</sequence>
<dbReference type="GO" id="GO:0000056">
    <property type="term" value="P:ribosomal small subunit export from nucleus"/>
    <property type="evidence" value="ECO:0007669"/>
    <property type="project" value="TreeGrafter"/>
</dbReference>
<dbReference type="GO" id="GO:0000447">
    <property type="term" value="P:endonucleolytic cleavage in ITS1 to separate SSU-rRNA from 5.8S rRNA and LSU-rRNA from tricistronic rRNA transcript (SSU-rRNA, 5.8S rRNA, LSU-rRNA)"/>
    <property type="evidence" value="ECO:0007669"/>
    <property type="project" value="TreeGrafter"/>
</dbReference>
<feature type="compositionally biased region" description="Basic residues" evidence="3">
    <location>
        <begin position="164"/>
        <end position="174"/>
    </location>
</feature>
<dbReference type="SUPFAM" id="SSF48371">
    <property type="entry name" value="ARM repeat"/>
    <property type="match status" value="2"/>
</dbReference>
<evidence type="ECO:0000256" key="2">
    <source>
        <dbReference type="PROSITE-ProRule" id="PRU00317"/>
    </source>
</evidence>
<dbReference type="GO" id="GO:0000480">
    <property type="term" value="P:endonucleolytic cleavage in 5'-ETS of tricistronic rRNA transcript (SSU-rRNA, 5.8S rRNA, LSU-rRNA)"/>
    <property type="evidence" value="ECO:0007669"/>
    <property type="project" value="TreeGrafter"/>
</dbReference>
<feature type="repeat" description="Pumilio" evidence="2">
    <location>
        <begin position="559"/>
        <end position="594"/>
    </location>
</feature>
<dbReference type="InterPro" id="IPR040000">
    <property type="entry name" value="NOP9"/>
</dbReference>
<evidence type="ECO:0000256" key="1">
    <source>
        <dbReference type="ARBA" id="ARBA00022737"/>
    </source>
</evidence>
<dbReference type="GO" id="GO:0030688">
    <property type="term" value="C:preribosome, small subunit precursor"/>
    <property type="evidence" value="ECO:0007669"/>
    <property type="project" value="TreeGrafter"/>
</dbReference>
<dbReference type="InterPro" id="IPR001313">
    <property type="entry name" value="Pumilio_RNA-bd_rpt"/>
</dbReference>
<dbReference type="InterPro" id="IPR016024">
    <property type="entry name" value="ARM-type_fold"/>
</dbReference>
<accession>A0A8X6P522</accession>
<keyword evidence="1" id="KW-0677">Repeat</keyword>
<dbReference type="Gene3D" id="1.25.10.10">
    <property type="entry name" value="Leucine-rich Repeat Variant"/>
    <property type="match status" value="2"/>
</dbReference>
<dbReference type="AlphaFoldDB" id="A0A8X6P522"/>
<reference evidence="4" key="1">
    <citation type="submission" date="2020-08" db="EMBL/GenBank/DDBJ databases">
        <title>Multicomponent nature underlies the extraordinary mechanical properties of spider dragline silk.</title>
        <authorList>
            <person name="Kono N."/>
            <person name="Nakamura H."/>
            <person name="Mori M."/>
            <person name="Yoshida Y."/>
            <person name="Ohtoshi R."/>
            <person name="Malay A.D."/>
            <person name="Moran D.A.P."/>
            <person name="Tomita M."/>
            <person name="Numata K."/>
            <person name="Arakawa K."/>
        </authorList>
    </citation>
    <scope>NUCLEOTIDE SEQUENCE</scope>
</reference>
<dbReference type="Proteomes" id="UP000887013">
    <property type="component" value="Unassembled WGS sequence"/>
</dbReference>
<keyword evidence="5" id="KW-1185">Reference proteome</keyword>
<evidence type="ECO:0000313" key="4">
    <source>
        <dbReference type="EMBL" id="GFT46814.1"/>
    </source>
</evidence>
<evidence type="ECO:0000313" key="5">
    <source>
        <dbReference type="Proteomes" id="UP000887013"/>
    </source>
</evidence>
<dbReference type="SMART" id="SM00025">
    <property type="entry name" value="Pumilio"/>
    <property type="match status" value="3"/>
</dbReference>
<dbReference type="Pfam" id="PF22493">
    <property type="entry name" value="PUF_NOP9"/>
    <property type="match status" value="1"/>
</dbReference>
<dbReference type="PROSITE" id="PS50302">
    <property type="entry name" value="PUM"/>
    <property type="match status" value="1"/>
</dbReference>
<dbReference type="PANTHER" id="PTHR13102:SF0">
    <property type="entry name" value="NUCLEOLAR PROTEIN 9"/>
    <property type="match status" value="1"/>
</dbReference>
<evidence type="ECO:0000256" key="3">
    <source>
        <dbReference type="SAM" id="MobiDB-lite"/>
    </source>
</evidence>
<protein>
    <submittedName>
        <fullName evidence="4">Nucleolar protein 9</fullName>
    </submittedName>
</protein>
<dbReference type="EMBL" id="BMAW01111206">
    <property type="protein sequence ID" value="GFT46814.1"/>
    <property type="molecule type" value="Genomic_DNA"/>
</dbReference>
<comment type="caution">
    <text evidence="4">The sequence shown here is derived from an EMBL/GenBank/DDBJ whole genome shotgun (WGS) entry which is preliminary data.</text>
</comment>
<dbReference type="GO" id="GO:0005730">
    <property type="term" value="C:nucleolus"/>
    <property type="evidence" value="ECO:0007669"/>
    <property type="project" value="TreeGrafter"/>
</dbReference>
<feature type="compositionally biased region" description="Polar residues" evidence="3">
    <location>
        <begin position="182"/>
        <end position="192"/>
    </location>
</feature>